<dbReference type="PANTHER" id="PTHR43196:SF2">
    <property type="entry name" value="PHOSPHOADENOSINE PHOSPHOSULFATE REDUCTASE"/>
    <property type="match status" value="1"/>
</dbReference>
<comment type="caution">
    <text evidence="2">The sequence shown here is derived from an EMBL/GenBank/DDBJ whole genome shotgun (WGS) entry which is preliminary data.</text>
</comment>
<evidence type="ECO:0000313" key="3">
    <source>
        <dbReference type="Proteomes" id="UP000639396"/>
    </source>
</evidence>
<sequence>MDLQTRTMATVAEILEQYLDPATEGQPWAVSWSGGKDSTAVLVLVCRAIQMLKPQQRTRWVNVIMSDTKIENPILEDYMRRQVRTLNRWSRQNNIPIAAEIVSRKAKRSFWVGIIGWGWTLPTNGDDRYCTHALKIEPQNARLSEINPCLQLIGSRTEESTRRATTIDKYREERGSRFSVSPYTDGRRLYMPIVDYTTDEVWQILLNPLPWGPSDEIRRLYKDATGECALINPGGSVKATQACGARFGCWVCPPITKDRSTENMSNVYEWMKPLTEWRQLLKDVHNPKKNPQLRSGYRRNRTPMGPGKGCLAIHARKHLLERLLQTQADVNRLRELDDNPLHRVPIELISQEEVDMIQAAWAEDAAKRPWLIDNREMEPGDFERAEKLLAEKAEIRKGKREEKKKLLAEKAFPAVTI</sequence>
<name>A0A927C7T7_9BACL</name>
<organism evidence="2 3">
    <name type="scientific">Paenibacillus oceani</name>
    <dbReference type="NCBI Taxonomy" id="2772510"/>
    <lineage>
        <taxon>Bacteria</taxon>
        <taxon>Bacillati</taxon>
        <taxon>Bacillota</taxon>
        <taxon>Bacilli</taxon>
        <taxon>Bacillales</taxon>
        <taxon>Paenibacillaceae</taxon>
        <taxon>Paenibacillus</taxon>
    </lineage>
</organism>
<evidence type="ECO:0000313" key="2">
    <source>
        <dbReference type="EMBL" id="MBD2861622.1"/>
    </source>
</evidence>
<protein>
    <submittedName>
        <fullName evidence="2">Phosphoadenosine phosphosulfate reductase family protein</fullName>
    </submittedName>
</protein>
<evidence type="ECO:0000259" key="1">
    <source>
        <dbReference type="Pfam" id="PF01507"/>
    </source>
</evidence>
<dbReference type="InterPro" id="IPR050128">
    <property type="entry name" value="Sulfate_adenylyltrnsfr_sub2"/>
</dbReference>
<dbReference type="InterPro" id="IPR014729">
    <property type="entry name" value="Rossmann-like_a/b/a_fold"/>
</dbReference>
<dbReference type="SUPFAM" id="SSF52402">
    <property type="entry name" value="Adenine nucleotide alpha hydrolases-like"/>
    <property type="match status" value="1"/>
</dbReference>
<keyword evidence="3" id="KW-1185">Reference proteome</keyword>
<dbReference type="PANTHER" id="PTHR43196">
    <property type="entry name" value="SULFATE ADENYLYLTRANSFERASE SUBUNIT 2"/>
    <property type="match status" value="1"/>
</dbReference>
<dbReference type="Proteomes" id="UP000639396">
    <property type="component" value="Unassembled WGS sequence"/>
</dbReference>
<dbReference type="GO" id="GO:0003824">
    <property type="term" value="F:catalytic activity"/>
    <property type="evidence" value="ECO:0007669"/>
    <property type="project" value="InterPro"/>
</dbReference>
<dbReference type="InterPro" id="IPR002500">
    <property type="entry name" value="PAPS_reduct_dom"/>
</dbReference>
<dbReference type="Gene3D" id="3.40.50.620">
    <property type="entry name" value="HUPs"/>
    <property type="match status" value="1"/>
</dbReference>
<dbReference type="EMBL" id="JACXJA010000006">
    <property type="protein sequence ID" value="MBD2861622.1"/>
    <property type="molecule type" value="Genomic_DNA"/>
</dbReference>
<proteinExistence type="predicted"/>
<dbReference type="AlphaFoldDB" id="A0A927C7T7"/>
<feature type="domain" description="Phosphoadenosine phosphosulphate reductase" evidence="1">
    <location>
        <begin position="29"/>
        <end position="206"/>
    </location>
</feature>
<accession>A0A927C7T7</accession>
<dbReference type="Pfam" id="PF01507">
    <property type="entry name" value="PAPS_reduct"/>
    <property type="match status" value="1"/>
</dbReference>
<reference evidence="2" key="1">
    <citation type="submission" date="2020-09" db="EMBL/GenBank/DDBJ databases">
        <title>A novel bacterium of genus Paenibacillus, isolated from South China Sea.</title>
        <authorList>
            <person name="Huang H."/>
            <person name="Mo K."/>
            <person name="Hu Y."/>
        </authorList>
    </citation>
    <scope>NUCLEOTIDE SEQUENCE</scope>
    <source>
        <strain evidence="2">IB182363</strain>
    </source>
</reference>
<gene>
    <name evidence="2" type="ORF">IDH45_06400</name>
</gene>
<dbReference type="RefSeq" id="WP_190925779.1">
    <property type="nucleotide sequence ID" value="NZ_JACXJA010000006.1"/>
</dbReference>